<dbReference type="PROSITE" id="PS50102">
    <property type="entry name" value="RRM"/>
    <property type="match status" value="2"/>
</dbReference>
<evidence type="ECO:0000313" key="13">
    <source>
        <dbReference type="EMBL" id="KAG9464385.1"/>
    </source>
</evidence>
<evidence type="ECO:0000256" key="4">
    <source>
        <dbReference type="ARBA" id="ARBA00022553"/>
    </source>
</evidence>
<dbReference type="InterPro" id="IPR035979">
    <property type="entry name" value="RBD_domain_sf"/>
</dbReference>
<evidence type="ECO:0000256" key="1">
    <source>
        <dbReference type="ARBA" id="ARBA00004604"/>
    </source>
</evidence>
<keyword evidence="14" id="KW-1185">Reference proteome</keyword>
<reference evidence="13" key="1">
    <citation type="thesis" date="2020" institute="ProQuest LLC" country="789 East Eisenhower Parkway, Ann Arbor, MI, USA">
        <title>Comparative Genomics and Chromosome Evolution.</title>
        <authorList>
            <person name="Mudd A.B."/>
        </authorList>
    </citation>
    <scope>NUCLEOTIDE SEQUENCE</scope>
    <source>
        <strain evidence="13">HN-11 Male</strain>
        <tissue evidence="13">Kidney and liver</tissue>
    </source>
</reference>
<evidence type="ECO:0000256" key="3">
    <source>
        <dbReference type="ARBA" id="ARBA00022481"/>
    </source>
</evidence>
<dbReference type="FunFam" id="3.30.70.330:FF:000278">
    <property type="entry name" value="Nucleolin"/>
    <property type="match status" value="1"/>
</dbReference>
<keyword evidence="8" id="KW-0507">mRNA processing</keyword>
<dbReference type="GO" id="GO:0003723">
    <property type="term" value="F:RNA binding"/>
    <property type="evidence" value="ECO:0007669"/>
    <property type="project" value="UniProtKB-UniRule"/>
</dbReference>
<dbReference type="SUPFAM" id="SSF54928">
    <property type="entry name" value="RNA-binding domain, RBD"/>
    <property type="match status" value="3"/>
</dbReference>
<sequence length="234" mass="25099">IAYVDFSTEAEADAALVDKQGTEIEGRFIFIDYTGEKSQFSGCRRGLVGDDCKVLAVRNLAVSATEDRLQEVFEKAISIKISQNKQGKPMGYAFVEFSSAEEAKEALESYNATEIAGRSILIEFSRGVDSQGGRGSTPLKTLYVRGLSEDTTEETLKEAFDGSVSARIVTDKDTGASLGFGFVEFSTAEDAKAAKEAMEDGEIDGNKVTLDFAKPKGEDGRRGGPCISRTGGPL</sequence>
<evidence type="ECO:0000256" key="9">
    <source>
        <dbReference type="ARBA" id="ARBA00023242"/>
    </source>
</evidence>
<dbReference type="InterPro" id="IPR050886">
    <property type="entry name" value="RNA-binding_reg"/>
</dbReference>
<keyword evidence="8" id="KW-0508">mRNA splicing</keyword>
<dbReference type="SMART" id="SM00360">
    <property type="entry name" value="RRM"/>
    <property type="match status" value="2"/>
</dbReference>
<comment type="subcellular location">
    <subcellularLocation>
        <location evidence="1">Nucleus</location>
        <location evidence="1">Nucleolus</location>
    </subcellularLocation>
</comment>
<evidence type="ECO:0000256" key="5">
    <source>
        <dbReference type="ARBA" id="ARBA00022737"/>
    </source>
</evidence>
<evidence type="ECO:0000256" key="11">
    <source>
        <dbReference type="SAM" id="MobiDB-lite"/>
    </source>
</evidence>
<comment type="caution">
    <text evidence="13">The sequence shown here is derived from an EMBL/GenBank/DDBJ whole genome shotgun (WGS) entry which is preliminary data.</text>
</comment>
<keyword evidence="6 10" id="KW-0694">RNA-binding</keyword>
<dbReference type="GO" id="GO:0005730">
    <property type="term" value="C:nucleolus"/>
    <property type="evidence" value="ECO:0007669"/>
    <property type="project" value="UniProtKB-SubCell"/>
</dbReference>
<feature type="non-terminal residue" evidence="13">
    <location>
        <position position="1"/>
    </location>
</feature>
<dbReference type="PANTHER" id="PTHR48024">
    <property type="entry name" value="GEO13361P1-RELATED"/>
    <property type="match status" value="1"/>
</dbReference>
<keyword evidence="3" id="KW-0488">Methylation</keyword>
<keyword evidence="4" id="KW-0597">Phosphoprotein</keyword>
<evidence type="ECO:0000256" key="2">
    <source>
        <dbReference type="ARBA" id="ARBA00017108"/>
    </source>
</evidence>
<feature type="region of interest" description="Disordered" evidence="11">
    <location>
        <begin position="206"/>
        <end position="234"/>
    </location>
</feature>
<evidence type="ECO:0000256" key="6">
    <source>
        <dbReference type="ARBA" id="ARBA00022884"/>
    </source>
</evidence>
<dbReference type="Gene3D" id="3.30.70.330">
    <property type="match status" value="2"/>
</dbReference>
<dbReference type="Proteomes" id="UP000770717">
    <property type="component" value="Unassembled WGS sequence"/>
</dbReference>
<dbReference type="OrthoDB" id="167718at2759"/>
<dbReference type="GO" id="GO:0003677">
    <property type="term" value="F:DNA binding"/>
    <property type="evidence" value="ECO:0007669"/>
    <property type="project" value="UniProtKB-KW"/>
</dbReference>
<dbReference type="InterPro" id="IPR012677">
    <property type="entry name" value="Nucleotide-bd_a/b_plait_sf"/>
</dbReference>
<evidence type="ECO:0000256" key="10">
    <source>
        <dbReference type="PROSITE-ProRule" id="PRU00176"/>
    </source>
</evidence>
<evidence type="ECO:0000256" key="7">
    <source>
        <dbReference type="ARBA" id="ARBA00023125"/>
    </source>
</evidence>
<feature type="compositionally biased region" description="Basic and acidic residues" evidence="11">
    <location>
        <begin position="213"/>
        <end position="222"/>
    </location>
</feature>
<accession>A0A8J6BIX8</accession>
<evidence type="ECO:0000259" key="12">
    <source>
        <dbReference type="PROSITE" id="PS50102"/>
    </source>
</evidence>
<organism evidence="13 14">
    <name type="scientific">Eleutherodactylus coqui</name>
    <name type="common">Puerto Rican coqui</name>
    <dbReference type="NCBI Taxonomy" id="57060"/>
    <lineage>
        <taxon>Eukaryota</taxon>
        <taxon>Metazoa</taxon>
        <taxon>Chordata</taxon>
        <taxon>Craniata</taxon>
        <taxon>Vertebrata</taxon>
        <taxon>Euteleostomi</taxon>
        <taxon>Amphibia</taxon>
        <taxon>Batrachia</taxon>
        <taxon>Anura</taxon>
        <taxon>Neobatrachia</taxon>
        <taxon>Hyloidea</taxon>
        <taxon>Eleutherodactylidae</taxon>
        <taxon>Eleutherodactylinae</taxon>
        <taxon>Eleutherodactylus</taxon>
        <taxon>Eleutherodactylus</taxon>
    </lineage>
</organism>
<dbReference type="GO" id="GO:0008380">
    <property type="term" value="P:RNA splicing"/>
    <property type="evidence" value="ECO:0007669"/>
    <property type="project" value="UniProtKB-KW"/>
</dbReference>
<dbReference type="InterPro" id="IPR000504">
    <property type="entry name" value="RRM_dom"/>
</dbReference>
<dbReference type="EMBL" id="WNTK01004518">
    <property type="protein sequence ID" value="KAG9464385.1"/>
    <property type="molecule type" value="Genomic_DNA"/>
</dbReference>
<keyword evidence="5" id="KW-0677">Repeat</keyword>
<keyword evidence="9" id="KW-0539">Nucleus</keyword>
<evidence type="ECO:0000313" key="14">
    <source>
        <dbReference type="Proteomes" id="UP000770717"/>
    </source>
</evidence>
<proteinExistence type="predicted"/>
<feature type="domain" description="RRM" evidence="12">
    <location>
        <begin position="140"/>
        <end position="215"/>
    </location>
</feature>
<dbReference type="AlphaFoldDB" id="A0A8J6BIX8"/>
<dbReference type="PANTHER" id="PTHR48024:SF56">
    <property type="entry name" value="HETEROGENEOUS NUCLEAR RIBONUCLEOPROTEIN A0"/>
    <property type="match status" value="1"/>
</dbReference>
<name>A0A8J6BIX8_ELECQ</name>
<keyword evidence="7" id="KW-0238">DNA-binding</keyword>
<feature type="domain" description="RRM" evidence="12">
    <location>
        <begin position="53"/>
        <end position="127"/>
    </location>
</feature>
<gene>
    <name evidence="13" type="ORF">GDO78_020021</name>
</gene>
<evidence type="ECO:0000256" key="8">
    <source>
        <dbReference type="ARBA" id="ARBA00023187"/>
    </source>
</evidence>
<protein>
    <recommendedName>
        <fullName evidence="2">Nucleolin</fullName>
    </recommendedName>
</protein>
<dbReference type="Pfam" id="PF00076">
    <property type="entry name" value="RRM_1"/>
    <property type="match status" value="2"/>
</dbReference>